<protein>
    <recommendedName>
        <fullName evidence="3">Addiction module component (TIGR02574 family)</fullName>
    </recommendedName>
</protein>
<keyword evidence="2" id="KW-1185">Reference proteome</keyword>
<dbReference type="RefSeq" id="WP_234864509.1">
    <property type="nucleotide sequence ID" value="NZ_JAKEVY010000001.1"/>
</dbReference>
<evidence type="ECO:0008006" key="3">
    <source>
        <dbReference type="Google" id="ProtNLM"/>
    </source>
</evidence>
<evidence type="ECO:0000313" key="2">
    <source>
        <dbReference type="Proteomes" id="UP001200145"/>
    </source>
</evidence>
<dbReference type="EMBL" id="JAKEVY010000001">
    <property type="protein sequence ID" value="MCF1713982.1"/>
    <property type="molecule type" value="Genomic_DNA"/>
</dbReference>
<gene>
    <name evidence="1" type="ORF">L0U88_04965</name>
</gene>
<comment type="caution">
    <text evidence="1">The sequence shown here is derived from an EMBL/GenBank/DDBJ whole genome shotgun (WGS) entry which is preliminary data.</text>
</comment>
<dbReference type="Proteomes" id="UP001200145">
    <property type="component" value="Unassembled WGS sequence"/>
</dbReference>
<evidence type="ECO:0000313" key="1">
    <source>
        <dbReference type="EMBL" id="MCF1713982.1"/>
    </source>
</evidence>
<organism evidence="1 2">
    <name type="scientific">Flavihumibacter fluminis</name>
    <dbReference type="NCBI Taxonomy" id="2909236"/>
    <lineage>
        <taxon>Bacteria</taxon>
        <taxon>Pseudomonadati</taxon>
        <taxon>Bacteroidota</taxon>
        <taxon>Chitinophagia</taxon>
        <taxon>Chitinophagales</taxon>
        <taxon>Chitinophagaceae</taxon>
        <taxon>Flavihumibacter</taxon>
    </lineage>
</organism>
<name>A0ABS9BE33_9BACT</name>
<reference evidence="1 2" key="1">
    <citation type="submission" date="2022-01" db="EMBL/GenBank/DDBJ databases">
        <title>Flavihumibacter sp. nov., isolated from sediment of a river.</title>
        <authorList>
            <person name="Liu H."/>
        </authorList>
    </citation>
    <scope>NUCLEOTIDE SEQUENCE [LARGE SCALE GENOMIC DNA]</scope>
    <source>
        <strain evidence="1 2">RY-1</strain>
    </source>
</reference>
<accession>A0ABS9BE33</accession>
<sequence length="78" mass="9132">MKGVSILREEVKQYIDMADEKVVKMIHAMLEVEHESDWWDDLGDETKASIEQGLKDARAGRVISHDVVMKKYRKWLSK</sequence>
<proteinExistence type="predicted"/>